<dbReference type="PANTHER" id="PTHR43037:SF1">
    <property type="entry name" value="BLL1128 PROTEIN"/>
    <property type="match status" value="1"/>
</dbReference>
<accession>A0A1T5ITK2</accession>
<keyword evidence="1 2" id="KW-0732">Signal</keyword>
<gene>
    <name evidence="4" type="ORF">SAMN05660236_0366</name>
</gene>
<dbReference type="GO" id="GO:0016787">
    <property type="term" value="F:hydrolase activity"/>
    <property type="evidence" value="ECO:0007669"/>
    <property type="project" value="UniProtKB-KW"/>
</dbReference>
<reference evidence="4 5" key="1">
    <citation type="submission" date="2017-02" db="EMBL/GenBank/DDBJ databases">
        <authorList>
            <person name="Peterson S.W."/>
        </authorList>
    </citation>
    <scope>NUCLEOTIDE SEQUENCE [LARGE SCALE GENOMIC DNA]</scope>
    <source>
        <strain evidence="4 5">DSM 25262</strain>
    </source>
</reference>
<dbReference type="RefSeq" id="WP_079685000.1">
    <property type="nucleotide sequence ID" value="NZ_FUZU01000001.1"/>
</dbReference>
<feature type="domain" description="Phospholipase/carboxylesterase/thioesterase" evidence="3">
    <location>
        <begin position="111"/>
        <end position="227"/>
    </location>
</feature>
<dbReference type="PROSITE" id="PS51257">
    <property type="entry name" value="PROKAR_LIPOPROTEIN"/>
    <property type="match status" value="1"/>
</dbReference>
<protein>
    <submittedName>
        <fullName evidence="4">Alpha/beta hydrolase family protein</fullName>
    </submittedName>
</protein>
<evidence type="ECO:0000259" key="3">
    <source>
        <dbReference type="Pfam" id="PF02230"/>
    </source>
</evidence>
<feature type="signal peptide" evidence="2">
    <location>
        <begin position="1"/>
        <end position="22"/>
    </location>
</feature>
<name>A0A1T5ITK2_9BACT</name>
<evidence type="ECO:0000256" key="2">
    <source>
        <dbReference type="SAM" id="SignalP"/>
    </source>
</evidence>
<dbReference type="STRING" id="688867.SAMN05660236_0366"/>
<dbReference type="Gene3D" id="3.40.50.1820">
    <property type="entry name" value="alpha/beta hydrolase"/>
    <property type="match status" value="1"/>
</dbReference>
<organism evidence="4 5">
    <name type="scientific">Ohtaekwangia koreensis</name>
    <dbReference type="NCBI Taxonomy" id="688867"/>
    <lineage>
        <taxon>Bacteria</taxon>
        <taxon>Pseudomonadati</taxon>
        <taxon>Bacteroidota</taxon>
        <taxon>Cytophagia</taxon>
        <taxon>Cytophagales</taxon>
        <taxon>Fulvivirgaceae</taxon>
        <taxon>Ohtaekwangia</taxon>
    </lineage>
</organism>
<dbReference type="SUPFAM" id="SSF53474">
    <property type="entry name" value="alpha/beta-Hydrolases"/>
    <property type="match status" value="1"/>
</dbReference>
<evidence type="ECO:0000313" key="4">
    <source>
        <dbReference type="EMBL" id="SKC42298.1"/>
    </source>
</evidence>
<dbReference type="AlphaFoldDB" id="A0A1T5ITK2"/>
<dbReference type="InterPro" id="IPR050955">
    <property type="entry name" value="Plant_Biomass_Hydrol_Est"/>
</dbReference>
<keyword evidence="5" id="KW-1185">Reference proteome</keyword>
<dbReference type="OrthoDB" id="9764953at2"/>
<keyword evidence="4" id="KW-0378">Hydrolase</keyword>
<dbReference type="InterPro" id="IPR003140">
    <property type="entry name" value="PLipase/COase/thioEstase"/>
</dbReference>
<dbReference type="PANTHER" id="PTHR43037">
    <property type="entry name" value="UNNAMED PRODUCT-RELATED"/>
    <property type="match status" value="1"/>
</dbReference>
<dbReference type="EMBL" id="FUZU01000001">
    <property type="protein sequence ID" value="SKC42298.1"/>
    <property type="molecule type" value="Genomic_DNA"/>
</dbReference>
<dbReference type="Proteomes" id="UP000190961">
    <property type="component" value="Unassembled WGS sequence"/>
</dbReference>
<feature type="chain" id="PRO_5013046802" evidence="2">
    <location>
        <begin position="23"/>
        <end position="244"/>
    </location>
</feature>
<proteinExistence type="predicted"/>
<evidence type="ECO:0000313" key="5">
    <source>
        <dbReference type="Proteomes" id="UP000190961"/>
    </source>
</evidence>
<dbReference type="InterPro" id="IPR029058">
    <property type="entry name" value="AB_hydrolase_fold"/>
</dbReference>
<evidence type="ECO:0000256" key="1">
    <source>
        <dbReference type="ARBA" id="ARBA00022729"/>
    </source>
</evidence>
<sequence length="244" mass="27691">MHRFKMILLSAALLSCCQFSKAQLSEKYPNYTEHSYKALRYGLFKPEHYDAKKSYPLIVYLHGSRDTVSRDITWYQQSIQKENPVFVLTPKCDESNLGWGDTWRAAHTPAAIKTLSLIDSLVKVYNINTNRLYLYGISMGGFGVFSIVSKERGKFAAAYAICGGSSTEVASTLTQTPLWIFHGDKDDVVPVSLSRDVYHEIVRLGGKNVKYTEYPDVKHNSWEKTTQEKSLPGWLLSQSKAQMK</sequence>
<dbReference type="Pfam" id="PF02230">
    <property type="entry name" value="Abhydrolase_2"/>
    <property type="match status" value="1"/>
</dbReference>